<keyword evidence="4" id="KW-1185">Reference proteome</keyword>
<evidence type="ECO:0000259" key="2">
    <source>
        <dbReference type="Pfam" id="PF13478"/>
    </source>
</evidence>
<dbReference type="InterPro" id="IPR027051">
    <property type="entry name" value="XdhC_Rossmann_dom"/>
</dbReference>
<dbReference type="Pfam" id="PF02625">
    <property type="entry name" value="XdhC_CoxI"/>
    <property type="match status" value="1"/>
</dbReference>
<feature type="domain" description="XdhC- CoxI" evidence="1">
    <location>
        <begin position="16"/>
        <end position="76"/>
    </location>
</feature>
<feature type="domain" description="XdhC Rossmann" evidence="2">
    <location>
        <begin position="173"/>
        <end position="316"/>
    </location>
</feature>
<dbReference type="AlphaFoldDB" id="A0A6N8I162"/>
<dbReference type="Pfam" id="PF13478">
    <property type="entry name" value="XdhC_C"/>
    <property type="match status" value="1"/>
</dbReference>
<dbReference type="InterPro" id="IPR052698">
    <property type="entry name" value="MoCofactor_Util/Proc"/>
</dbReference>
<evidence type="ECO:0000313" key="3">
    <source>
        <dbReference type="EMBL" id="MVB11658.1"/>
    </source>
</evidence>
<dbReference type="PANTHER" id="PTHR30388">
    <property type="entry name" value="ALDEHYDE OXIDOREDUCTASE MOLYBDENUM COFACTOR ASSEMBLY PROTEIN"/>
    <property type="match status" value="1"/>
</dbReference>
<organism evidence="3 4">
    <name type="scientific">Caproicibacter fermentans</name>
    <dbReference type="NCBI Taxonomy" id="2576756"/>
    <lineage>
        <taxon>Bacteria</taxon>
        <taxon>Bacillati</taxon>
        <taxon>Bacillota</taxon>
        <taxon>Clostridia</taxon>
        <taxon>Eubacteriales</taxon>
        <taxon>Acutalibacteraceae</taxon>
        <taxon>Caproicibacter</taxon>
    </lineage>
</organism>
<dbReference type="PANTHER" id="PTHR30388:SF6">
    <property type="entry name" value="XANTHINE DEHYDROGENASE SUBUNIT A-RELATED"/>
    <property type="match status" value="1"/>
</dbReference>
<accession>A0A6N8I162</accession>
<name>A0A6N8I162_9FIRM</name>
<dbReference type="Proteomes" id="UP000469440">
    <property type="component" value="Unassembled WGS sequence"/>
</dbReference>
<gene>
    <name evidence="3" type="ORF">CAFE_23800</name>
</gene>
<dbReference type="RefSeq" id="WP_156990792.1">
    <property type="nucleotide sequence ID" value="NZ_VWXL01000069.1"/>
</dbReference>
<protein>
    <submittedName>
        <fullName evidence="3">XdhC Rossmann domain protein</fullName>
    </submittedName>
</protein>
<dbReference type="Gene3D" id="3.40.50.720">
    <property type="entry name" value="NAD(P)-binding Rossmann-like Domain"/>
    <property type="match status" value="1"/>
</dbReference>
<proteinExistence type="predicted"/>
<evidence type="ECO:0000313" key="4">
    <source>
        <dbReference type="Proteomes" id="UP000469440"/>
    </source>
</evidence>
<sequence>MEKLLQILSERQSTGLKSMLVTVADSTAHVPRHAGSYMLVGEEGRLYGTIGGGLLEYRCIQLAKDMLTVCESGLRKFRLAPNEIADLGMTCGGDMEVLFTLWPDEELYAAVCARLVGLLSRHRECWWALPLDGSVPFAFEKRPEEFTHGQIRGRAAEGGKPCFVERLNTSARVCIFGGGHLAQELVPLLVHLGFRCVVTDDRPEFSAKELFPGAEEVLTADYSHLADSGIILQEQDCVCIMTRGHLGDTDCERFALKSQASYIGVVGSACKVAAVREKLLKEGYSHAELDRVNSPIGIDIHSETPAEIAVSIAAQLIEHRAKFII</sequence>
<evidence type="ECO:0000259" key="1">
    <source>
        <dbReference type="Pfam" id="PF02625"/>
    </source>
</evidence>
<comment type="caution">
    <text evidence="3">The sequence shown here is derived from an EMBL/GenBank/DDBJ whole genome shotgun (WGS) entry which is preliminary data.</text>
</comment>
<reference evidence="3 4" key="1">
    <citation type="submission" date="2019-09" db="EMBL/GenBank/DDBJ databases">
        <title>Genome sequence of Clostridium sp. EA1.</title>
        <authorList>
            <person name="Poehlein A."/>
            <person name="Bengelsdorf F.R."/>
            <person name="Daniel R."/>
        </authorList>
    </citation>
    <scope>NUCLEOTIDE SEQUENCE [LARGE SCALE GENOMIC DNA]</scope>
    <source>
        <strain evidence="3 4">EA1</strain>
    </source>
</reference>
<dbReference type="InterPro" id="IPR003777">
    <property type="entry name" value="XdhC_CoxI"/>
</dbReference>
<dbReference type="OrthoDB" id="9773039at2"/>
<dbReference type="EMBL" id="VWXL01000069">
    <property type="protein sequence ID" value="MVB11658.1"/>
    <property type="molecule type" value="Genomic_DNA"/>
</dbReference>